<dbReference type="InterPro" id="IPR001872">
    <property type="entry name" value="Peptidase_A8"/>
</dbReference>
<evidence type="ECO:0000256" key="1">
    <source>
        <dbReference type="ARBA" id="ARBA00006139"/>
    </source>
</evidence>
<evidence type="ECO:0000313" key="12">
    <source>
        <dbReference type="EMBL" id="UQF79042.1"/>
    </source>
</evidence>
<dbReference type="PANTHER" id="PTHR33695">
    <property type="entry name" value="LIPOPROTEIN SIGNAL PEPTIDASE"/>
    <property type="match status" value="1"/>
</dbReference>
<dbReference type="EMBL" id="CP097095">
    <property type="protein sequence ID" value="UQF79042.1"/>
    <property type="molecule type" value="Genomic_DNA"/>
</dbReference>
<comment type="function">
    <text evidence="9 10">This protein specifically catalyzes the removal of signal peptides from prolipoproteins.</text>
</comment>
<evidence type="ECO:0000256" key="3">
    <source>
        <dbReference type="ARBA" id="ARBA00022670"/>
    </source>
</evidence>
<accession>A0A9E7AKV0</accession>
<dbReference type="KEGG" id="agh:M3I41_05365"/>
<feature type="transmembrane region" description="Helical" evidence="9">
    <location>
        <begin position="127"/>
        <end position="150"/>
    </location>
</feature>
<feature type="transmembrane region" description="Helical" evidence="9">
    <location>
        <begin position="64"/>
        <end position="82"/>
    </location>
</feature>
<comment type="subcellular location">
    <subcellularLocation>
        <location evidence="9">Cell membrane</location>
        <topology evidence="9">Multi-pass membrane protein</topology>
    </subcellularLocation>
</comment>
<feature type="active site" evidence="9">
    <location>
        <position position="137"/>
    </location>
</feature>
<keyword evidence="5 9" id="KW-0064">Aspartyl protease</keyword>
<dbReference type="GO" id="GO:0006508">
    <property type="term" value="P:proteolysis"/>
    <property type="evidence" value="ECO:0007669"/>
    <property type="project" value="UniProtKB-KW"/>
</dbReference>
<reference evidence="12" key="1">
    <citation type="submission" date="2022-05" db="EMBL/GenBank/DDBJ databases">
        <title>Using nanopore sequencing to obtain complete genomes from saliva samples.</title>
        <authorList>
            <person name="Baker J.L."/>
        </authorList>
    </citation>
    <scope>NUCLEOTIDE SEQUENCE</scope>
    <source>
        <strain evidence="12">JCVI-JB-Ag32</strain>
    </source>
</reference>
<dbReference type="GO" id="GO:0005886">
    <property type="term" value="C:plasma membrane"/>
    <property type="evidence" value="ECO:0007669"/>
    <property type="project" value="UniProtKB-SubCell"/>
</dbReference>
<dbReference type="Pfam" id="PF01252">
    <property type="entry name" value="Peptidase_A8"/>
    <property type="match status" value="1"/>
</dbReference>
<evidence type="ECO:0000313" key="13">
    <source>
        <dbReference type="Proteomes" id="UP000830236"/>
    </source>
</evidence>
<evidence type="ECO:0000256" key="8">
    <source>
        <dbReference type="ARBA" id="ARBA00023136"/>
    </source>
</evidence>
<dbReference type="EC" id="3.4.23.36" evidence="9"/>
<name>A0A9E7AKV0_9ACTO</name>
<gene>
    <name evidence="9 12" type="primary">lspA</name>
    <name evidence="12" type="ORF">M3I41_05365</name>
</gene>
<dbReference type="HAMAP" id="MF_00161">
    <property type="entry name" value="LspA"/>
    <property type="match status" value="1"/>
</dbReference>
<dbReference type="GO" id="GO:0004190">
    <property type="term" value="F:aspartic-type endopeptidase activity"/>
    <property type="evidence" value="ECO:0007669"/>
    <property type="project" value="UniProtKB-UniRule"/>
</dbReference>
<evidence type="ECO:0000256" key="5">
    <source>
        <dbReference type="ARBA" id="ARBA00022750"/>
    </source>
</evidence>
<dbReference type="PROSITE" id="PS00855">
    <property type="entry name" value="SPASE_II"/>
    <property type="match status" value="1"/>
</dbReference>
<feature type="transmembrane region" description="Helical" evidence="9">
    <location>
        <begin position="89"/>
        <end position="107"/>
    </location>
</feature>
<dbReference type="PRINTS" id="PR00781">
    <property type="entry name" value="LIPOSIGPTASE"/>
</dbReference>
<dbReference type="AlphaFoldDB" id="A0A9E7AKV0"/>
<evidence type="ECO:0000256" key="2">
    <source>
        <dbReference type="ARBA" id="ARBA00022475"/>
    </source>
</evidence>
<evidence type="ECO:0000256" key="7">
    <source>
        <dbReference type="ARBA" id="ARBA00022989"/>
    </source>
</evidence>
<comment type="pathway">
    <text evidence="9">Protein modification; lipoprotein biosynthesis (signal peptide cleavage).</text>
</comment>
<comment type="catalytic activity">
    <reaction evidence="9 10">
        <text>Release of signal peptides from bacterial membrane prolipoproteins. Hydrolyzes -Xaa-Yaa-Zaa-|-(S,diacylglyceryl)Cys-, in which Xaa is hydrophobic (preferably Leu), and Yaa (Ala or Ser) and Zaa (Gly or Ala) have small, neutral side chains.</text>
        <dbReference type="EC" id="3.4.23.36"/>
    </reaction>
</comment>
<organism evidence="12 13">
    <name type="scientific">Actinomyces graevenitzii</name>
    <dbReference type="NCBI Taxonomy" id="55565"/>
    <lineage>
        <taxon>Bacteria</taxon>
        <taxon>Bacillati</taxon>
        <taxon>Actinomycetota</taxon>
        <taxon>Actinomycetes</taxon>
        <taxon>Actinomycetales</taxon>
        <taxon>Actinomycetaceae</taxon>
        <taxon>Actinomyces</taxon>
    </lineage>
</organism>
<evidence type="ECO:0000256" key="9">
    <source>
        <dbReference type="HAMAP-Rule" id="MF_00161"/>
    </source>
</evidence>
<keyword evidence="3 9" id="KW-0645">Protease</keyword>
<keyword evidence="8 9" id="KW-0472">Membrane</keyword>
<keyword evidence="4 9" id="KW-0812">Transmembrane</keyword>
<evidence type="ECO:0000256" key="10">
    <source>
        <dbReference type="RuleBase" id="RU000594"/>
    </source>
</evidence>
<keyword evidence="6 9" id="KW-0378">Hydrolase</keyword>
<comment type="similarity">
    <text evidence="1 9 11">Belongs to the peptidase A8 family.</text>
</comment>
<dbReference type="PANTHER" id="PTHR33695:SF1">
    <property type="entry name" value="LIPOPROTEIN SIGNAL PEPTIDASE"/>
    <property type="match status" value="1"/>
</dbReference>
<comment type="caution">
    <text evidence="9">Lacks conserved residue(s) required for the propagation of feature annotation.</text>
</comment>
<protein>
    <recommendedName>
        <fullName evidence="9">Lipoprotein signal peptidase</fullName>
        <ecNumber evidence="9">3.4.23.36</ecNumber>
    </recommendedName>
    <alternativeName>
        <fullName evidence="9">Prolipoprotein signal peptidase</fullName>
    </alternativeName>
    <alternativeName>
        <fullName evidence="9">Signal peptidase II</fullName>
        <shortName evidence="9">SPase II</shortName>
    </alternativeName>
</protein>
<keyword evidence="7 9" id="KW-1133">Transmembrane helix</keyword>
<proteinExistence type="inferred from homology"/>
<evidence type="ECO:0000256" key="11">
    <source>
        <dbReference type="RuleBase" id="RU004181"/>
    </source>
</evidence>
<feature type="active site" evidence="9">
    <location>
        <position position="123"/>
    </location>
</feature>
<keyword evidence="2 9" id="KW-1003">Cell membrane</keyword>
<dbReference type="Proteomes" id="UP000830236">
    <property type="component" value="Chromosome"/>
</dbReference>
<evidence type="ECO:0000256" key="4">
    <source>
        <dbReference type="ARBA" id="ARBA00022692"/>
    </source>
</evidence>
<sequence length="164" mass="17426">MDAHLKNLIWFWSVALAIVAADQLSKIWALNALGQGQQIKLVGDFLGLVLVHNAGASFSLGSQYTWIITVLAVLVSAVVIYLSRKLNYLPWALILGAVLGGAVGNLIDRLLRSPGFGRGHVVDFIDYNGAFVGNVADIAIVVAGVAVVWLTTVGRNLDGSQSKS</sequence>
<evidence type="ECO:0000256" key="6">
    <source>
        <dbReference type="ARBA" id="ARBA00022801"/>
    </source>
</evidence>
<dbReference type="NCBIfam" id="TIGR00077">
    <property type="entry name" value="lspA"/>
    <property type="match status" value="1"/>
</dbReference>